<feature type="chain" id="PRO_5038864641" description="AMIN-like domain-containing protein" evidence="2">
    <location>
        <begin position="26"/>
        <end position="239"/>
    </location>
</feature>
<dbReference type="RefSeq" id="WP_168886844.1">
    <property type="nucleotide sequence ID" value="NZ_JABAHY010000003.1"/>
</dbReference>
<feature type="domain" description="AMIN-like" evidence="3">
    <location>
        <begin position="113"/>
        <end position="239"/>
    </location>
</feature>
<feature type="compositionally biased region" description="Acidic residues" evidence="1">
    <location>
        <begin position="60"/>
        <end position="70"/>
    </location>
</feature>
<dbReference type="PROSITE" id="PS51257">
    <property type="entry name" value="PROKAR_LIPOPROTEIN"/>
    <property type="match status" value="1"/>
</dbReference>
<dbReference type="EMBL" id="JABAHY010000003">
    <property type="protein sequence ID" value="NLS09342.1"/>
    <property type="molecule type" value="Genomic_DNA"/>
</dbReference>
<dbReference type="Pfam" id="PF24837">
    <property type="entry name" value="AMIN-like"/>
    <property type="match status" value="1"/>
</dbReference>
<protein>
    <recommendedName>
        <fullName evidence="3">AMIN-like domain-containing protein</fullName>
    </recommendedName>
</protein>
<proteinExistence type="predicted"/>
<feature type="compositionally biased region" description="Low complexity" evidence="1">
    <location>
        <begin position="29"/>
        <end position="45"/>
    </location>
</feature>
<evidence type="ECO:0000256" key="2">
    <source>
        <dbReference type="SAM" id="SignalP"/>
    </source>
</evidence>
<dbReference type="AlphaFoldDB" id="A0A7X8TIE6"/>
<sequence length="239" mass="25600">MTKNRITFPGLTCLMVLTLAACSPAQTDTEAPVEPVSAAPASTPPLDEPDDGTAEQSPAEPEEAEEEEEGQPQARAATGGGGPQDVSEFATGAQQSAEFPEPLTSVPDSAGLVLAEVRTGVHEGYDRIVFEHAGQGAPGWRAEYVSTPVEPGSGFPLQVEGEKFLYISAAGLSQAGSEQQQLELDDWTDTEDTVFEDVVTTFVHNGRASYYLGLDTERKFRVSVWEHQDGPRLIIDVLH</sequence>
<feature type="region of interest" description="Disordered" evidence="1">
    <location>
        <begin position="25"/>
        <end position="88"/>
    </location>
</feature>
<evidence type="ECO:0000259" key="3">
    <source>
        <dbReference type="Pfam" id="PF24837"/>
    </source>
</evidence>
<keyword evidence="5" id="KW-1185">Reference proteome</keyword>
<evidence type="ECO:0000256" key="1">
    <source>
        <dbReference type="SAM" id="MobiDB-lite"/>
    </source>
</evidence>
<name>A0A7X8TIE6_9MICC</name>
<dbReference type="Proteomes" id="UP000523139">
    <property type="component" value="Unassembled WGS sequence"/>
</dbReference>
<accession>A0A7X8TIE6</accession>
<gene>
    <name evidence="4" type="ORF">HGQ17_04835</name>
</gene>
<reference evidence="4 5" key="1">
    <citation type="submission" date="2020-04" db="EMBL/GenBank/DDBJ databases">
        <title>Nesterenkonia sp. nov., isolated from marine sediment.</title>
        <authorList>
            <person name="Zhang G."/>
        </authorList>
    </citation>
    <scope>NUCLEOTIDE SEQUENCE [LARGE SCALE GENOMIC DNA]</scope>
    <source>
        <strain evidence="4 5">MY13</strain>
    </source>
</reference>
<evidence type="ECO:0000313" key="5">
    <source>
        <dbReference type="Proteomes" id="UP000523139"/>
    </source>
</evidence>
<organism evidence="4 5">
    <name type="scientific">Nesterenkonia sedimenti</name>
    <dbReference type="NCBI Taxonomy" id="1463632"/>
    <lineage>
        <taxon>Bacteria</taxon>
        <taxon>Bacillati</taxon>
        <taxon>Actinomycetota</taxon>
        <taxon>Actinomycetes</taxon>
        <taxon>Micrococcales</taxon>
        <taxon>Micrococcaceae</taxon>
        <taxon>Nesterenkonia</taxon>
    </lineage>
</organism>
<comment type="caution">
    <text evidence="4">The sequence shown here is derived from an EMBL/GenBank/DDBJ whole genome shotgun (WGS) entry which is preliminary data.</text>
</comment>
<feature type="signal peptide" evidence="2">
    <location>
        <begin position="1"/>
        <end position="25"/>
    </location>
</feature>
<keyword evidence="2" id="KW-0732">Signal</keyword>
<dbReference type="InterPro" id="IPR056303">
    <property type="entry name" value="AMIN-like"/>
</dbReference>
<evidence type="ECO:0000313" key="4">
    <source>
        <dbReference type="EMBL" id="NLS09342.1"/>
    </source>
</evidence>